<evidence type="ECO:0000313" key="3">
    <source>
        <dbReference type="Proteomes" id="UP000262195"/>
    </source>
</evidence>
<dbReference type="Pfam" id="PF02618">
    <property type="entry name" value="YceG"/>
    <property type="match status" value="1"/>
</dbReference>
<name>A0A3D4S5D8_9ENTE</name>
<sequence>MKTATRSIGIGFLLAALVVAGLIFAKPYLPENIQRFMQSDAATQTHTDDDYEALQKQYDDAQTKIKDLEEQVAAKESDSNNDDADQDNNQSDNDDQANDDQSNDDQNTPTTVNFVIPEGASASQVASDLASQGVISDATAFSNFLTENGYDVLVRPGTFELNSDMTNEQIAQAITN</sequence>
<dbReference type="AlphaFoldDB" id="A0A3D4S5D8"/>
<dbReference type="Proteomes" id="UP000262195">
    <property type="component" value="Unassembled WGS sequence"/>
</dbReference>
<reference evidence="2 3" key="1">
    <citation type="journal article" date="2018" name="Nat. Biotechnol.">
        <title>A standardized bacterial taxonomy based on genome phylogeny substantially revises the tree of life.</title>
        <authorList>
            <person name="Parks D.H."/>
            <person name="Chuvochina M."/>
            <person name="Waite D.W."/>
            <person name="Rinke C."/>
            <person name="Skarshewski A."/>
            <person name="Chaumeil P.A."/>
            <person name="Hugenholtz P."/>
        </authorList>
    </citation>
    <scope>NUCLEOTIDE SEQUENCE [LARGE SCALE GENOMIC DNA]</scope>
    <source>
        <strain evidence="2">UBA11306</strain>
    </source>
</reference>
<dbReference type="RefSeq" id="WP_022795631.1">
    <property type="nucleotide sequence ID" value="NZ_JBQDSL010000001.1"/>
</dbReference>
<evidence type="ECO:0000256" key="1">
    <source>
        <dbReference type="SAM" id="MobiDB-lite"/>
    </source>
</evidence>
<comment type="caution">
    <text evidence="2">The sequence shown here is derived from an EMBL/GenBank/DDBJ whole genome shotgun (WGS) entry which is preliminary data.</text>
</comment>
<evidence type="ECO:0000313" key="2">
    <source>
        <dbReference type="EMBL" id="HCS93171.1"/>
    </source>
</evidence>
<dbReference type="Gene3D" id="3.30.1490.480">
    <property type="entry name" value="Endolytic murein transglycosylase"/>
    <property type="match status" value="1"/>
</dbReference>
<proteinExistence type="predicted"/>
<accession>A0A3D4S5D8</accession>
<dbReference type="InterPro" id="IPR003770">
    <property type="entry name" value="MLTG-like"/>
</dbReference>
<feature type="region of interest" description="Disordered" evidence="1">
    <location>
        <begin position="70"/>
        <end position="112"/>
    </location>
</feature>
<feature type="compositionally biased region" description="Acidic residues" evidence="1">
    <location>
        <begin position="79"/>
        <end position="103"/>
    </location>
</feature>
<gene>
    <name evidence="2" type="ORF">DIW15_00495</name>
</gene>
<dbReference type="EMBL" id="DQHO01000003">
    <property type="protein sequence ID" value="HCS93171.1"/>
    <property type="molecule type" value="Genomic_DNA"/>
</dbReference>
<dbReference type="STRING" id="1121105.GCA_000421665_00333"/>
<protein>
    <recommendedName>
        <fullName evidence="4">Endolytic transglycosylase MltG</fullName>
    </recommendedName>
</protein>
<organism evidence="2 3">
    <name type="scientific">Bavariicoccus seileri</name>
    <dbReference type="NCBI Taxonomy" id="549685"/>
    <lineage>
        <taxon>Bacteria</taxon>
        <taxon>Bacillati</taxon>
        <taxon>Bacillota</taxon>
        <taxon>Bacilli</taxon>
        <taxon>Lactobacillales</taxon>
        <taxon>Enterococcaceae</taxon>
        <taxon>Bavariicoccus</taxon>
    </lineage>
</organism>
<evidence type="ECO:0008006" key="4">
    <source>
        <dbReference type="Google" id="ProtNLM"/>
    </source>
</evidence>